<gene>
    <name evidence="1" type="ORF">BSQ44_08590</name>
</gene>
<protein>
    <recommendedName>
        <fullName evidence="3">Signal recognition particle</fullName>
    </recommendedName>
</protein>
<dbReference type="RefSeq" id="WP_072603052.1">
    <property type="nucleotide sequence ID" value="NZ_CP018171.1"/>
</dbReference>
<proteinExistence type="predicted"/>
<dbReference type="Proteomes" id="UP000182840">
    <property type="component" value="Chromosome"/>
</dbReference>
<evidence type="ECO:0000313" key="2">
    <source>
        <dbReference type="Proteomes" id="UP000182840"/>
    </source>
</evidence>
<accession>A0A1L3SPR0</accession>
<dbReference type="EMBL" id="CP018171">
    <property type="protein sequence ID" value="APH71417.1"/>
    <property type="molecule type" value="Genomic_DNA"/>
</dbReference>
<dbReference type="OrthoDB" id="8100822at2"/>
<evidence type="ECO:0000313" key="1">
    <source>
        <dbReference type="EMBL" id="APH71417.1"/>
    </source>
</evidence>
<dbReference type="KEGG" id="meso:BSQ44_08590"/>
<organism evidence="1 2">
    <name type="scientific">Aquibium oceanicum</name>
    <dbReference type="NCBI Taxonomy" id="1670800"/>
    <lineage>
        <taxon>Bacteria</taxon>
        <taxon>Pseudomonadati</taxon>
        <taxon>Pseudomonadota</taxon>
        <taxon>Alphaproteobacteria</taxon>
        <taxon>Hyphomicrobiales</taxon>
        <taxon>Phyllobacteriaceae</taxon>
        <taxon>Aquibium</taxon>
    </lineage>
</organism>
<sequence length="102" mass="11108">MRKWIVAALAVGFTGGGAQADEVARQLGYVLASEAPCGMVFDQAAIERYIEDNVDAADMGFARRLTTSSTAMTLYLEDYTASQKTAHCAQMRRVAKTYGFID</sequence>
<dbReference type="AlphaFoldDB" id="A0A1L3SPR0"/>
<reference evidence="2" key="1">
    <citation type="submission" date="2016-11" db="EMBL/GenBank/DDBJ databases">
        <title>Mesorhizobium oceanicum sp. nov., isolated from deep seawater in South China Sea.</title>
        <authorList>
            <person name="Fu G.-Y."/>
        </authorList>
    </citation>
    <scope>NUCLEOTIDE SEQUENCE [LARGE SCALE GENOMIC DNA]</scope>
    <source>
        <strain evidence="2">B7</strain>
    </source>
</reference>
<name>A0A1L3SPR0_9HYPH</name>
<evidence type="ECO:0008006" key="3">
    <source>
        <dbReference type="Google" id="ProtNLM"/>
    </source>
</evidence>
<keyword evidence="2" id="KW-1185">Reference proteome</keyword>